<protein>
    <submittedName>
        <fullName evidence="1">Uncharacterized protein</fullName>
    </submittedName>
</protein>
<reference evidence="1" key="1">
    <citation type="submission" date="2023-07" db="EMBL/GenBank/DDBJ databases">
        <title>Two novel species in the genus Flavivirga.</title>
        <authorList>
            <person name="Kwon K."/>
        </authorList>
    </citation>
    <scope>NUCLEOTIDE SEQUENCE</scope>
    <source>
        <strain evidence="1">KACC 14158</strain>
    </source>
</reference>
<comment type="caution">
    <text evidence="1">The sequence shown here is derived from an EMBL/GenBank/DDBJ whole genome shotgun (WGS) entry which is preliminary data.</text>
</comment>
<dbReference type="EMBL" id="JAUOEL010000003">
    <property type="protein sequence ID" value="MDO5974777.1"/>
    <property type="molecule type" value="Genomic_DNA"/>
</dbReference>
<dbReference type="RefSeq" id="WP_303301906.1">
    <property type="nucleotide sequence ID" value="NZ_BAABDA010000050.1"/>
</dbReference>
<organism evidence="1 2">
    <name type="scientific">Flavivirga jejuensis</name>
    <dbReference type="NCBI Taxonomy" id="870487"/>
    <lineage>
        <taxon>Bacteria</taxon>
        <taxon>Pseudomonadati</taxon>
        <taxon>Bacteroidota</taxon>
        <taxon>Flavobacteriia</taxon>
        <taxon>Flavobacteriales</taxon>
        <taxon>Flavobacteriaceae</taxon>
        <taxon>Flavivirga</taxon>
    </lineage>
</organism>
<sequence>MDIASRFFLIQKSPNGHGYVTKVCRGINGLEKKSKKDYTILEAVLYDAIYNRVVDEKKDEAEFLNSLYKYIEDITEKEDNIEIIRQYIFSSMASDENLNNFIFSYLEKNKDNIPFEVE</sequence>
<dbReference type="Proteomes" id="UP001176806">
    <property type="component" value="Unassembled WGS sequence"/>
</dbReference>
<keyword evidence="2" id="KW-1185">Reference proteome</keyword>
<evidence type="ECO:0000313" key="1">
    <source>
        <dbReference type="EMBL" id="MDO5974777.1"/>
    </source>
</evidence>
<evidence type="ECO:0000313" key="2">
    <source>
        <dbReference type="Proteomes" id="UP001176806"/>
    </source>
</evidence>
<accession>A0ABT8WNM4</accession>
<proteinExistence type="predicted"/>
<gene>
    <name evidence="1" type="ORF">Q4Q40_11330</name>
</gene>
<name>A0ABT8WNM4_9FLAO</name>